<feature type="domain" description="HTH dtxR-type" evidence="14">
    <location>
        <begin position="5"/>
        <end position="66"/>
    </location>
</feature>
<name>A0A9X0QE93_9BACT</name>
<keyword evidence="9" id="KW-0010">Activator</keyword>
<evidence type="ECO:0000256" key="13">
    <source>
        <dbReference type="ARBA" id="ARBA00032593"/>
    </source>
</evidence>
<evidence type="ECO:0000256" key="9">
    <source>
        <dbReference type="ARBA" id="ARBA00023159"/>
    </source>
</evidence>
<comment type="caution">
    <text evidence="15">The sequence shown here is derived from an EMBL/GenBank/DDBJ whole genome shotgun (WGS) entry which is preliminary data.</text>
</comment>
<evidence type="ECO:0000256" key="3">
    <source>
        <dbReference type="ARBA" id="ARBA00011738"/>
    </source>
</evidence>
<dbReference type="GO" id="GO:0003700">
    <property type="term" value="F:DNA-binding transcription factor activity"/>
    <property type="evidence" value="ECO:0007669"/>
    <property type="project" value="InterPro"/>
</dbReference>
<keyword evidence="10" id="KW-0804">Transcription</keyword>
<keyword evidence="7" id="KW-0805">Transcription regulation</keyword>
<evidence type="ECO:0000256" key="12">
    <source>
        <dbReference type="ARBA" id="ARBA00025185"/>
    </source>
</evidence>
<keyword evidence="6" id="KW-0678">Repressor</keyword>
<dbReference type="GO" id="GO:0046914">
    <property type="term" value="F:transition metal ion binding"/>
    <property type="evidence" value="ECO:0007669"/>
    <property type="project" value="InterPro"/>
</dbReference>
<dbReference type="RefSeq" id="WP_183976646.1">
    <property type="nucleotide sequence ID" value="NZ_JACHEB010000005.1"/>
</dbReference>
<sequence>MSQGMTISREDYLKAIIEAESEGHTVIPALLAQWLKVSAPAVTKAVKRLREDGYLEAGREGALKLSAKGREAAHHTALRHHLVERMLSEMFGMEWHQIHAEAERLEHAISPAFEAKLIEKLGKDGDCPHGNKVLPETPDQIKRRGLVALSEAQQATDYVVASLYERDSRLLEFLHKLGIGPKITIRVLERNYDDTMLVATPNGPVTLGQSAAGRVWVRLKTGDKPKQHKNY</sequence>
<evidence type="ECO:0000313" key="15">
    <source>
        <dbReference type="EMBL" id="MBB5328775.1"/>
    </source>
</evidence>
<dbReference type="InterPro" id="IPR050536">
    <property type="entry name" value="DtxR_MntR_Metal-Reg"/>
</dbReference>
<evidence type="ECO:0000259" key="14">
    <source>
        <dbReference type="PROSITE" id="PS50944"/>
    </source>
</evidence>
<comment type="similarity">
    <text evidence="2">Belongs to the DtxR/MntR family.</text>
</comment>
<reference evidence="15 16" key="1">
    <citation type="submission" date="2020-08" db="EMBL/GenBank/DDBJ databases">
        <title>Genomic Encyclopedia of Type Strains, Phase IV (KMG-V): Genome sequencing to study the core and pangenomes of soil and plant-associated prokaryotes.</title>
        <authorList>
            <person name="Whitman W."/>
        </authorList>
    </citation>
    <scope>NUCLEOTIDE SEQUENCE [LARGE SCALE GENOMIC DNA]</scope>
    <source>
        <strain evidence="15 16">X5P2</strain>
    </source>
</reference>
<proteinExistence type="inferred from homology"/>
<evidence type="ECO:0000256" key="10">
    <source>
        <dbReference type="ARBA" id="ARBA00023163"/>
    </source>
</evidence>
<dbReference type="SMART" id="SM00899">
    <property type="entry name" value="FeoA"/>
    <property type="match status" value="1"/>
</dbReference>
<accession>A0A9X0QE93</accession>
<dbReference type="PROSITE" id="PS50944">
    <property type="entry name" value="HTH_DTXR"/>
    <property type="match status" value="1"/>
</dbReference>
<dbReference type="GO" id="GO:0003677">
    <property type="term" value="F:DNA binding"/>
    <property type="evidence" value="ECO:0007669"/>
    <property type="project" value="UniProtKB-KW"/>
</dbReference>
<organism evidence="15 16">
    <name type="scientific">Tunturiibacter gelidiferens</name>
    <dbReference type="NCBI Taxonomy" id="3069689"/>
    <lineage>
        <taxon>Bacteria</taxon>
        <taxon>Pseudomonadati</taxon>
        <taxon>Acidobacteriota</taxon>
        <taxon>Terriglobia</taxon>
        <taxon>Terriglobales</taxon>
        <taxon>Acidobacteriaceae</taxon>
        <taxon>Tunturiibacter</taxon>
    </lineage>
</organism>
<comment type="function">
    <text evidence="12">In the presence of manganese, represses expression of mntH and mntS. Up-regulates expression of mntP.</text>
</comment>
<evidence type="ECO:0000256" key="1">
    <source>
        <dbReference type="ARBA" id="ARBA00004496"/>
    </source>
</evidence>
<dbReference type="InterPro" id="IPR036388">
    <property type="entry name" value="WH-like_DNA-bd_sf"/>
</dbReference>
<dbReference type="SUPFAM" id="SSF46785">
    <property type="entry name" value="Winged helix' DNA-binding domain"/>
    <property type="match status" value="1"/>
</dbReference>
<dbReference type="SMART" id="SM00529">
    <property type="entry name" value="HTH_DTXR"/>
    <property type="match status" value="1"/>
</dbReference>
<dbReference type="Pfam" id="PF04023">
    <property type="entry name" value="FeoA"/>
    <property type="match status" value="1"/>
</dbReference>
<dbReference type="InterPro" id="IPR036390">
    <property type="entry name" value="WH_DNA-bd_sf"/>
</dbReference>
<dbReference type="InterPro" id="IPR008988">
    <property type="entry name" value="Transcriptional_repressor_C"/>
</dbReference>
<protein>
    <recommendedName>
        <fullName evidence="4">Transcriptional regulator MntR</fullName>
    </recommendedName>
    <alternativeName>
        <fullName evidence="13">Manganese transport regulator</fullName>
    </alternativeName>
</protein>
<evidence type="ECO:0000256" key="11">
    <source>
        <dbReference type="ARBA" id="ARBA00023211"/>
    </source>
</evidence>
<dbReference type="PANTHER" id="PTHR33238">
    <property type="entry name" value="IRON (METAL) DEPENDENT REPRESSOR, DTXR FAMILY"/>
    <property type="match status" value="1"/>
</dbReference>
<dbReference type="SUPFAM" id="SSF50037">
    <property type="entry name" value="C-terminal domain of transcriptional repressors"/>
    <property type="match status" value="1"/>
</dbReference>
<keyword evidence="5" id="KW-0963">Cytoplasm</keyword>
<evidence type="ECO:0000256" key="5">
    <source>
        <dbReference type="ARBA" id="ARBA00022490"/>
    </source>
</evidence>
<dbReference type="PANTHER" id="PTHR33238:SF11">
    <property type="entry name" value="TRANSCRIPTIONAL REGULATOR MNTR"/>
    <property type="match status" value="1"/>
</dbReference>
<comment type="subcellular location">
    <subcellularLocation>
        <location evidence="1">Cytoplasm</location>
    </subcellularLocation>
</comment>
<dbReference type="Pfam" id="PF01325">
    <property type="entry name" value="Fe_dep_repress"/>
    <property type="match status" value="1"/>
</dbReference>
<dbReference type="InterPro" id="IPR036421">
    <property type="entry name" value="Fe_dep_repressor_sf"/>
</dbReference>
<dbReference type="AlphaFoldDB" id="A0A9X0QE93"/>
<dbReference type="GO" id="GO:0046983">
    <property type="term" value="F:protein dimerization activity"/>
    <property type="evidence" value="ECO:0007669"/>
    <property type="project" value="InterPro"/>
</dbReference>
<dbReference type="InterPro" id="IPR022687">
    <property type="entry name" value="HTH_DTXR"/>
</dbReference>
<evidence type="ECO:0000256" key="2">
    <source>
        <dbReference type="ARBA" id="ARBA00007871"/>
    </source>
</evidence>
<dbReference type="Pfam" id="PF02742">
    <property type="entry name" value="Fe_dep_repr_C"/>
    <property type="match status" value="1"/>
</dbReference>
<keyword evidence="11" id="KW-0464">Manganese</keyword>
<evidence type="ECO:0000313" key="16">
    <source>
        <dbReference type="Proteomes" id="UP000535182"/>
    </source>
</evidence>
<evidence type="ECO:0000256" key="6">
    <source>
        <dbReference type="ARBA" id="ARBA00022491"/>
    </source>
</evidence>
<comment type="subunit">
    <text evidence="3">Homodimer.</text>
</comment>
<dbReference type="Gene3D" id="1.10.10.10">
    <property type="entry name" value="Winged helix-like DNA-binding domain superfamily/Winged helix DNA-binding domain"/>
    <property type="match status" value="1"/>
</dbReference>
<gene>
    <name evidence="15" type="ORF">HDF14_002391</name>
</gene>
<evidence type="ECO:0000256" key="4">
    <source>
        <dbReference type="ARBA" id="ARBA00022386"/>
    </source>
</evidence>
<keyword evidence="8" id="KW-0238">DNA-binding</keyword>
<dbReference type="EMBL" id="JACHEB010000005">
    <property type="protein sequence ID" value="MBB5328775.1"/>
    <property type="molecule type" value="Genomic_DNA"/>
</dbReference>
<evidence type="ECO:0000256" key="7">
    <source>
        <dbReference type="ARBA" id="ARBA00023015"/>
    </source>
</evidence>
<evidence type="ECO:0000256" key="8">
    <source>
        <dbReference type="ARBA" id="ARBA00023125"/>
    </source>
</evidence>
<keyword evidence="16" id="KW-1185">Reference proteome</keyword>
<dbReference type="InterPro" id="IPR007167">
    <property type="entry name" value="Fe-transptr_FeoA-like"/>
</dbReference>
<dbReference type="InterPro" id="IPR022689">
    <property type="entry name" value="Iron_dep_repressor"/>
</dbReference>
<dbReference type="GO" id="GO:0005737">
    <property type="term" value="C:cytoplasm"/>
    <property type="evidence" value="ECO:0007669"/>
    <property type="project" value="UniProtKB-SubCell"/>
</dbReference>
<dbReference type="InterPro" id="IPR001367">
    <property type="entry name" value="Fe_dep_repressor"/>
</dbReference>
<dbReference type="SUPFAM" id="SSF47979">
    <property type="entry name" value="Iron-dependent repressor protein, dimerization domain"/>
    <property type="match status" value="1"/>
</dbReference>
<dbReference type="Proteomes" id="UP000535182">
    <property type="component" value="Unassembled WGS sequence"/>
</dbReference>